<dbReference type="PROSITE" id="PS51125">
    <property type="entry name" value="NHL"/>
    <property type="match status" value="1"/>
</dbReference>
<dbReference type="PRINTS" id="PR01790">
    <property type="entry name" value="SMP30FAMILY"/>
</dbReference>
<reference evidence="4" key="1">
    <citation type="submission" date="2022-12" db="EMBL/GenBank/DDBJ databases">
        <title>Paracoccus onchidii sp. nov., isolated from a marine invertebrate from the South China Sea.</title>
        <authorList>
            <person name="Xu S."/>
            <person name="Liu Z."/>
            <person name="Xu Y."/>
        </authorList>
    </citation>
    <scope>NUCLEOTIDE SEQUENCE</scope>
    <source>
        <strain evidence="4">Z330</strain>
    </source>
</reference>
<dbReference type="PANTHER" id="PTHR47572:SF5">
    <property type="entry name" value="BLR2277 PROTEIN"/>
    <property type="match status" value="1"/>
</dbReference>
<gene>
    <name evidence="4" type="ORF">PAF17_16890</name>
</gene>
<dbReference type="SUPFAM" id="SSF63829">
    <property type="entry name" value="Calcium-dependent phosphotriesterase"/>
    <property type="match status" value="1"/>
</dbReference>
<evidence type="ECO:0000313" key="5">
    <source>
        <dbReference type="Proteomes" id="UP001165641"/>
    </source>
</evidence>
<dbReference type="RefSeq" id="WP_271890270.1">
    <property type="nucleotide sequence ID" value="NZ_JAQBIE010000027.1"/>
</dbReference>
<dbReference type="PANTHER" id="PTHR47572">
    <property type="entry name" value="LIPOPROTEIN-RELATED"/>
    <property type="match status" value="1"/>
</dbReference>
<evidence type="ECO:0000313" key="4">
    <source>
        <dbReference type="EMBL" id="MDB6179169.1"/>
    </source>
</evidence>
<feature type="repeat" description="NHL" evidence="2">
    <location>
        <begin position="211"/>
        <end position="254"/>
    </location>
</feature>
<dbReference type="InterPro" id="IPR005511">
    <property type="entry name" value="SMP-30"/>
</dbReference>
<dbReference type="InterPro" id="IPR013658">
    <property type="entry name" value="SGL"/>
</dbReference>
<dbReference type="Gene3D" id="2.120.10.30">
    <property type="entry name" value="TolB, C-terminal domain"/>
    <property type="match status" value="1"/>
</dbReference>
<evidence type="ECO:0000256" key="2">
    <source>
        <dbReference type="PROSITE-ProRule" id="PRU00504"/>
    </source>
</evidence>
<dbReference type="InterPro" id="IPR011042">
    <property type="entry name" value="6-blade_b-propeller_TolB-like"/>
</dbReference>
<evidence type="ECO:0000259" key="3">
    <source>
        <dbReference type="Pfam" id="PF08450"/>
    </source>
</evidence>
<dbReference type="InterPro" id="IPR051262">
    <property type="entry name" value="SMP-30/CGR1_Lactonase"/>
</dbReference>
<sequence>MSFYPAPQIIDADVWTTMPSEFRIKNTSPAWAAANKPGREIDSFLEGPSFDRDGNLWVTDIPYGRVFRISPDRKWSLVAEYDGWPNGLKFHGDGRAFIADYKNGIMVLDPVTGTIEPVVTHRHSEHFRGCNDLVFDSRGTLYFTDQGQSGMQMPNGRVYRYQPEQDRLDLLIDTGPSPNGIVLNEHEDALYVAMTRGNSVWRLPLMADGSVSKVGVFVQLSGGLSGPDGLAVDSQGGLWIAHAGNGCVWGVSRMGAPTYRVVSQTGVTTTNLAFGDMAHPSLFITESDTGNILHASLMVEGRSMFGQE</sequence>
<organism evidence="4 5">
    <name type="scientific">Paracoccus onchidii</name>
    <dbReference type="NCBI Taxonomy" id="3017813"/>
    <lineage>
        <taxon>Bacteria</taxon>
        <taxon>Pseudomonadati</taxon>
        <taxon>Pseudomonadota</taxon>
        <taxon>Alphaproteobacteria</taxon>
        <taxon>Rhodobacterales</taxon>
        <taxon>Paracoccaceae</taxon>
        <taxon>Paracoccus</taxon>
    </lineage>
</organism>
<feature type="domain" description="SMP-30/Gluconolactonase/LRE-like region" evidence="3">
    <location>
        <begin position="46"/>
        <end position="286"/>
    </location>
</feature>
<protein>
    <submittedName>
        <fullName evidence="4">SMP-30/gluconolactonase/LRE family protein</fullName>
    </submittedName>
</protein>
<accession>A0ABT4ZII2</accession>
<dbReference type="Pfam" id="PF08450">
    <property type="entry name" value="SGL"/>
    <property type="match status" value="1"/>
</dbReference>
<name>A0ABT4ZII2_9RHOB</name>
<dbReference type="EMBL" id="JAQBIE010000027">
    <property type="protein sequence ID" value="MDB6179169.1"/>
    <property type="molecule type" value="Genomic_DNA"/>
</dbReference>
<dbReference type="Proteomes" id="UP001165641">
    <property type="component" value="Unassembled WGS sequence"/>
</dbReference>
<comment type="caution">
    <text evidence="4">The sequence shown here is derived from an EMBL/GenBank/DDBJ whole genome shotgun (WGS) entry which is preliminary data.</text>
</comment>
<dbReference type="InterPro" id="IPR001258">
    <property type="entry name" value="NHL_repeat"/>
</dbReference>
<keyword evidence="1" id="KW-0677">Repeat</keyword>
<keyword evidence="5" id="KW-1185">Reference proteome</keyword>
<evidence type="ECO:0000256" key="1">
    <source>
        <dbReference type="ARBA" id="ARBA00022737"/>
    </source>
</evidence>
<proteinExistence type="predicted"/>